<dbReference type="Proteomes" id="UP001279734">
    <property type="component" value="Unassembled WGS sequence"/>
</dbReference>
<keyword evidence="3" id="KW-1185">Reference proteome</keyword>
<organism evidence="2 3">
    <name type="scientific">Nepenthes gracilis</name>
    <name type="common">Slender pitcher plant</name>
    <dbReference type="NCBI Taxonomy" id="150966"/>
    <lineage>
        <taxon>Eukaryota</taxon>
        <taxon>Viridiplantae</taxon>
        <taxon>Streptophyta</taxon>
        <taxon>Embryophyta</taxon>
        <taxon>Tracheophyta</taxon>
        <taxon>Spermatophyta</taxon>
        <taxon>Magnoliopsida</taxon>
        <taxon>eudicotyledons</taxon>
        <taxon>Gunneridae</taxon>
        <taxon>Pentapetalae</taxon>
        <taxon>Caryophyllales</taxon>
        <taxon>Nepenthaceae</taxon>
        <taxon>Nepenthes</taxon>
    </lineage>
</organism>
<evidence type="ECO:0000313" key="2">
    <source>
        <dbReference type="EMBL" id="GMH21047.1"/>
    </source>
</evidence>
<accession>A0AAD3T2W2</accession>
<keyword evidence="1" id="KW-0732">Signal</keyword>
<evidence type="ECO:0000256" key="1">
    <source>
        <dbReference type="SAM" id="SignalP"/>
    </source>
</evidence>
<feature type="chain" id="PRO_5042066691" description="Secreted protein" evidence="1">
    <location>
        <begin position="20"/>
        <end position="171"/>
    </location>
</feature>
<feature type="signal peptide" evidence="1">
    <location>
        <begin position="1"/>
        <end position="19"/>
    </location>
</feature>
<reference evidence="2" key="1">
    <citation type="submission" date="2023-05" db="EMBL/GenBank/DDBJ databases">
        <title>Nepenthes gracilis genome sequencing.</title>
        <authorList>
            <person name="Fukushima K."/>
        </authorList>
    </citation>
    <scope>NUCLEOTIDE SEQUENCE</scope>
    <source>
        <strain evidence="2">SING2019-196</strain>
    </source>
</reference>
<comment type="caution">
    <text evidence="2">The sequence shown here is derived from an EMBL/GenBank/DDBJ whole genome shotgun (WGS) entry which is preliminary data.</text>
</comment>
<name>A0AAD3T2W2_NEPGR</name>
<gene>
    <name evidence="2" type="ORF">Nepgr_022889</name>
</gene>
<dbReference type="EMBL" id="BSYO01000022">
    <property type="protein sequence ID" value="GMH21047.1"/>
    <property type="molecule type" value="Genomic_DNA"/>
</dbReference>
<sequence length="171" mass="18554">MFWHLVTVLWAMLMPNVCCEPERLCCFNSCRLFCNSLVIRVGLPCSADSGLGIVDCVDAQCYAVSLKGSAARLHLNSCEGLLRICLVVNVGSLCSAISFLLCAKLIAGGSRRVPPTRRMGLPLCVCRIGCLPMLPRLALAGLFVRHICFSVANNFHIAVCGPLVAYFAEFK</sequence>
<dbReference type="AlphaFoldDB" id="A0AAD3T2W2"/>
<evidence type="ECO:0008006" key="4">
    <source>
        <dbReference type="Google" id="ProtNLM"/>
    </source>
</evidence>
<protein>
    <recommendedName>
        <fullName evidence="4">Secreted protein</fullName>
    </recommendedName>
</protein>
<proteinExistence type="predicted"/>
<evidence type="ECO:0000313" key="3">
    <source>
        <dbReference type="Proteomes" id="UP001279734"/>
    </source>
</evidence>